<keyword evidence="1" id="KW-0411">Iron-sulfur</keyword>
<dbReference type="Pfam" id="PF10660">
    <property type="entry name" value="MitoNEET_N"/>
    <property type="match status" value="1"/>
</dbReference>
<feature type="domain" description="Iron sulphur" evidence="2">
    <location>
        <begin position="38"/>
        <end position="99"/>
    </location>
</feature>
<feature type="non-terminal residue" evidence="4">
    <location>
        <position position="1"/>
    </location>
</feature>
<dbReference type="GO" id="GO:0051537">
    <property type="term" value="F:2 iron, 2 sulfur cluster binding"/>
    <property type="evidence" value="ECO:0007669"/>
    <property type="project" value="UniProtKB-UniRule"/>
</dbReference>
<dbReference type="GO" id="GO:0046872">
    <property type="term" value="F:metal ion binding"/>
    <property type="evidence" value="ECO:0007669"/>
    <property type="project" value="UniProtKB-UniRule"/>
</dbReference>
<comment type="subcellular location">
    <subcellularLocation>
        <location evidence="1">Endoplasmic reticulum membrane</location>
        <topology evidence="1">Single-pass membrane protein</topology>
    </subcellularLocation>
</comment>
<dbReference type="InParanoid" id="A0A6P8IDT7"/>
<protein>
    <recommendedName>
        <fullName evidence="1">CDGSH iron-sulfur domain-containing protein 2 homologue</fullName>
    </recommendedName>
</protein>
<evidence type="ECO:0000313" key="3">
    <source>
        <dbReference type="Proteomes" id="UP000515163"/>
    </source>
</evidence>
<comment type="similarity">
    <text evidence="1">Belongs to the CISD protein family. CISD2 subfamily.</text>
</comment>
<dbReference type="InterPro" id="IPR045131">
    <property type="entry name" value="CISD1/2"/>
</dbReference>
<keyword evidence="1" id="KW-0256">Endoplasmic reticulum</keyword>
<evidence type="ECO:0000256" key="1">
    <source>
        <dbReference type="RuleBase" id="RU369084"/>
    </source>
</evidence>
<keyword evidence="1" id="KW-0001">2Fe-2S</keyword>
<evidence type="ECO:0000313" key="4">
    <source>
        <dbReference type="RefSeq" id="XP_031563745.1"/>
    </source>
</evidence>
<dbReference type="FunCoup" id="A0A6P8IDT7">
    <property type="interactions" value="2055"/>
</dbReference>
<reference evidence="4" key="1">
    <citation type="submission" date="2025-08" db="UniProtKB">
        <authorList>
            <consortium name="RefSeq"/>
        </authorList>
    </citation>
    <scope>IDENTIFICATION</scope>
    <source>
        <tissue evidence="4">Tentacle</tissue>
    </source>
</reference>
<accession>A0A6P8IDT7</accession>
<feature type="transmembrane region" description="Helical" evidence="1">
    <location>
        <begin position="73"/>
        <end position="91"/>
    </location>
</feature>
<gene>
    <name evidence="4" type="primary">LOC116299254</name>
</gene>
<keyword evidence="1" id="KW-0479">Metal-binding</keyword>
<proteinExistence type="inferred from homology"/>
<comment type="cofactor">
    <cofactor evidence="1">
        <name>[2Fe-2S] cluster</name>
        <dbReference type="ChEBI" id="CHEBI:190135"/>
    </cofactor>
    <text evidence="1">Binds 1 [2Fe-2S] cluster.</text>
</comment>
<dbReference type="RefSeq" id="XP_031563745.1">
    <property type="nucleotide sequence ID" value="XM_031707885.1"/>
</dbReference>
<keyword evidence="3" id="KW-1185">Reference proteome</keyword>
<dbReference type="GO" id="GO:0005741">
    <property type="term" value="C:mitochondrial outer membrane"/>
    <property type="evidence" value="ECO:0007669"/>
    <property type="project" value="TreeGrafter"/>
</dbReference>
<keyword evidence="1" id="KW-0472">Membrane</keyword>
<dbReference type="KEGG" id="aten:116299254"/>
<dbReference type="GeneID" id="116299254"/>
<keyword evidence="1" id="KW-0812">Transmembrane</keyword>
<dbReference type="AlphaFoldDB" id="A0A6P8IDT7"/>
<keyword evidence="1" id="KW-1133">Transmembrane helix</keyword>
<sequence length="150" mass="16891">FRKIFGNKSQSTRLDWKTRQRAGSRRSTCIKEANKLSMDAISRLIKVQIPGYLRGLPIPGSVDGLVQLSGKEWVQLVPVVVTASVVVYLVVNAFSPKKKDIVNPAIEKDKDKVASVVDIENLGDKGVFCRCWRSKKVRKHGSHVIFRCWI</sequence>
<dbReference type="InterPro" id="IPR019610">
    <property type="entry name" value="FeS-contain_mitoNEET_N"/>
</dbReference>
<dbReference type="OrthoDB" id="449252at2759"/>
<dbReference type="Proteomes" id="UP000515163">
    <property type="component" value="Unplaced"/>
</dbReference>
<keyword evidence="1" id="KW-0408">Iron</keyword>
<dbReference type="GO" id="GO:0005789">
    <property type="term" value="C:endoplasmic reticulum membrane"/>
    <property type="evidence" value="ECO:0007669"/>
    <property type="project" value="UniProtKB-SubCell"/>
</dbReference>
<name>A0A6P8IDT7_ACTTE</name>
<dbReference type="PANTHER" id="PTHR13680">
    <property type="entry name" value="CDGSH IRON-SULFUR DOMAIN-CONTAINING PROTEIN 1"/>
    <property type="match status" value="1"/>
</dbReference>
<dbReference type="PANTHER" id="PTHR13680:SF5">
    <property type="entry name" value="CDGSH IRON-SULFUR DOMAIN-CONTAINING PROTEIN 1"/>
    <property type="match status" value="1"/>
</dbReference>
<organism evidence="3 4">
    <name type="scientific">Actinia tenebrosa</name>
    <name type="common">Australian red waratah sea anemone</name>
    <dbReference type="NCBI Taxonomy" id="6105"/>
    <lineage>
        <taxon>Eukaryota</taxon>
        <taxon>Metazoa</taxon>
        <taxon>Cnidaria</taxon>
        <taxon>Anthozoa</taxon>
        <taxon>Hexacorallia</taxon>
        <taxon>Actiniaria</taxon>
        <taxon>Actiniidae</taxon>
        <taxon>Actinia</taxon>
    </lineage>
</organism>
<evidence type="ECO:0000259" key="2">
    <source>
        <dbReference type="Pfam" id="PF10660"/>
    </source>
</evidence>
<dbReference type="GO" id="GO:0010506">
    <property type="term" value="P:regulation of autophagy"/>
    <property type="evidence" value="ECO:0007669"/>
    <property type="project" value="UniProtKB-UniRule"/>
</dbReference>